<keyword evidence="3 6" id="KW-0812">Transmembrane</keyword>
<evidence type="ECO:0000256" key="6">
    <source>
        <dbReference type="SAM" id="Phobius"/>
    </source>
</evidence>
<protein>
    <submittedName>
        <fullName evidence="7">Amino acid/amide ABC transporter membrane protein 2, HAAT family</fullName>
    </submittedName>
</protein>
<gene>
    <name evidence="7" type="ORF">SAMN05444414_11549</name>
</gene>
<dbReference type="AlphaFoldDB" id="A0A1M7AWS8"/>
<feature type="transmembrane region" description="Helical" evidence="6">
    <location>
        <begin position="48"/>
        <end position="71"/>
    </location>
</feature>
<evidence type="ECO:0000256" key="3">
    <source>
        <dbReference type="ARBA" id="ARBA00022692"/>
    </source>
</evidence>
<keyword evidence="8" id="KW-1185">Reference proteome</keyword>
<accession>A0A1M7AWS8</accession>
<dbReference type="Proteomes" id="UP000184191">
    <property type="component" value="Unassembled WGS sequence"/>
</dbReference>
<keyword evidence="4 6" id="KW-1133">Transmembrane helix</keyword>
<reference evidence="8" key="1">
    <citation type="submission" date="2016-11" db="EMBL/GenBank/DDBJ databases">
        <authorList>
            <person name="Varghese N."/>
            <person name="Submissions S."/>
        </authorList>
    </citation>
    <scope>NUCLEOTIDE SEQUENCE [LARGE SCALE GENOMIC DNA]</scope>
    <source>
        <strain evidence="8">DSM 29327</strain>
    </source>
</reference>
<evidence type="ECO:0000313" key="8">
    <source>
        <dbReference type="Proteomes" id="UP000184191"/>
    </source>
</evidence>
<dbReference type="EMBL" id="FRBN01000015">
    <property type="protein sequence ID" value="SHL47173.1"/>
    <property type="molecule type" value="Genomic_DNA"/>
</dbReference>
<feature type="transmembrane region" description="Helical" evidence="6">
    <location>
        <begin position="209"/>
        <end position="235"/>
    </location>
</feature>
<dbReference type="PANTHER" id="PTHR30482:SF17">
    <property type="entry name" value="ABC TRANSPORTER ATP-BINDING PROTEIN"/>
    <property type="match status" value="1"/>
</dbReference>
<keyword evidence="2" id="KW-1003">Cell membrane</keyword>
<feature type="transmembrane region" description="Helical" evidence="6">
    <location>
        <begin position="7"/>
        <end position="28"/>
    </location>
</feature>
<dbReference type="InterPro" id="IPR001851">
    <property type="entry name" value="ABC_transp_permease"/>
</dbReference>
<dbReference type="GO" id="GO:0015658">
    <property type="term" value="F:branched-chain amino acid transmembrane transporter activity"/>
    <property type="evidence" value="ECO:0007669"/>
    <property type="project" value="InterPro"/>
</dbReference>
<dbReference type="Pfam" id="PF02653">
    <property type="entry name" value="BPD_transp_2"/>
    <property type="match status" value="1"/>
</dbReference>
<feature type="transmembrane region" description="Helical" evidence="6">
    <location>
        <begin position="247"/>
        <end position="272"/>
    </location>
</feature>
<feature type="transmembrane region" description="Helical" evidence="6">
    <location>
        <begin position="110"/>
        <end position="130"/>
    </location>
</feature>
<keyword evidence="5 6" id="KW-0472">Membrane</keyword>
<organism evidence="7 8">
    <name type="scientific">Roseovarius marisflavi</name>
    <dbReference type="NCBI Taxonomy" id="1054996"/>
    <lineage>
        <taxon>Bacteria</taxon>
        <taxon>Pseudomonadati</taxon>
        <taxon>Pseudomonadota</taxon>
        <taxon>Alphaproteobacteria</taxon>
        <taxon>Rhodobacterales</taxon>
        <taxon>Roseobacteraceae</taxon>
        <taxon>Roseovarius</taxon>
    </lineage>
</organism>
<dbReference type="InterPro" id="IPR043428">
    <property type="entry name" value="LivM-like"/>
</dbReference>
<dbReference type="GO" id="GO:0005886">
    <property type="term" value="C:plasma membrane"/>
    <property type="evidence" value="ECO:0007669"/>
    <property type="project" value="UniProtKB-SubCell"/>
</dbReference>
<name>A0A1M7AWS8_9RHOB</name>
<evidence type="ECO:0000256" key="5">
    <source>
        <dbReference type="ARBA" id="ARBA00023136"/>
    </source>
</evidence>
<dbReference type="OrthoDB" id="9804361at2"/>
<feature type="transmembrane region" description="Helical" evidence="6">
    <location>
        <begin position="83"/>
        <end position="104"/>
    </location>
</feature>
<evidence type="ECO:0000256" key="4">
    <source>
        <dbReference type="ARBA" id="ARBA00022989"/>
    </source>
</evidence>
<dbReference type="CDD" id="cd06581">
    <property type="entry name" value="TM_PBP1_LivM_like"/>
    <property type="match status" value="1"/>
</dbReference>
<evidence type="ECO:0000313" key="7">
    <source>
        <dbReference type="EMBL" id="SHL47173.1"/>
    </source>
</evidence>
<dbReference type="STRING" id="1054996.SAMN05444414_11549"/>
<proteinExistence type="predicted"/>
<feature type="transmembrane region" description="Helical" evidence="6">
    <location>
        <begin position="278"/>
        <end position="298"/>
    </location>
</feature>
<dbReference type="RefSeq" id="WP_073198719.1">
    <property type="nucleotide sequence ID" value="NZ_FRBN01000015.1"/>
</dbReference>
<evidence type="ECO:0000256" key="2">
    <source>
        <dbReference type="ARBA" id="ARBA00022475"/>
    </source>
</evidence>
<comment type="subcellular location">
    <subcellularLocation>
        <location evidence="1">Cell membrane</location>
        <topology evidence="1">Multi-pass membrane protein</topology>
    </subcellularLocation>
</comment>
<evidence type="ECO:0000256" key="1">
    <source>
        <dbReference type="ARBA" id="ARBA00004651"/>
    </source>
</evidence>
<feature type="transmembrane region" description="Helical" evidence="6">
    <location>
        <begin position="161"/>
        <end position="179"/>
    </location>
</feature>
<dbReference type="PANTHER" id="PTHR30482">
    <property type="entry name" value="HIGH-AFFINITY BRANCHED-CHAIN AMINO ACID TRANSPORT SYSTEM PERMEASE"/>
    <property type="match status" value="1"/>
</dbReference>
<sequence>MSGGARVIALHGGLIALLFVLQFVLPAYHHGNLARIMVLASYAVGYNILFGYTGLLSLGHALFFAAGMYGMGLGIQHLGLTPAPALVLGLVAGAVVSGGLALLALRTTGVAFMIVTLMFAQAGYLTILYFGEYTRGDEGFVIQQAQRVLWGIDLSDPGNRYFAALILFGSCLMLSLWLVRAPFGKVLVAIRENEERVRMLGYDIFAHKLLAMIISGTIAAAAGASYGLLFGYAGASFASVQYSIFPLLWVLLGGAGTVLGPFIGTLFMFYLIDLSSGVTTAYMLIAGVALVLLTLFAPQGLMGELRRRVWRGLP</sequence>